<dbReference type="Gene3D" id="3.30.70.330">
    <property type="match status" value="1"/>
</dbReference>
<name>A0AAX4PBB7_9CHLO</name>
<accession>A0AAX4PBB7</accession>
<dbReference type="Pfam" id="PF17774">
    <property type="entry name" value="YlmH_RBD"/>
    <property type="match status" value="1"/>
</dbReference>
<dbReference type="InterPro" id="IPR040591">
    <property type="entry name" value="RqcP2_RBD"/>
</dbReference>
<dbReference type="PROSITE" id="PS50889">
    <property type="entry name" value="S4"/>
    <property type="match status" value="1"/>
</dbReference>
<proteinExistence type="predicted"/>
<keyword evidence="4" id="KW-1185">Reference proteome</keyword>
<dbReference type="SUPFAM" id="SSF55174">
    <property type="entry name" value="Alpha-L RNA-binding motif"/>
    <property type="match status" value="1"/>
</dbReference>
<dbReference type="Proteomes" id="UP001472866">
    <property type="component" value="Chromosome 07"/>
</dbReference>
<dbReference type="GO" id="GO:0003723">
    <property type="term" value="F:RNA binding"/>
    <property type="evidence" value="ECO:0007669"/>
    <property type="project" value="UniProtKB-KW"/>
</dbReference>
<dbReference type="Pfam" id="PF01479">
    <property type="entry name" value="S4"/>
    <property type="match status" value="1"/>
</dbReference>
<dbReference type="SMART" id="SM00363">
    <property type="entry name" value="S4"/>
    <property type="match status" value="1"/>
</dbReference>
<evidence type="ECO:0000313" key="3">
    <source>
        <dbReference type="EMBL" id="WZN63522.1"/>
    </source>
</evidence>
<organism evidence="3 4">
    <name type="scientific">Chloropicon roscoffensis</name>
    <dbReference type="NCBI Taxonomy" id="1461544"/>
    <lineage>
        <taxon>Eukaryota</taxon>
        <taxon>Viridiplantae</taxon>
        <taxon>Chlorophyta</taxon>
        <taxon>Chloropicophyceae</taxon>
        <taxon>Chloropicales</taxon>
        <taxon>Chloropicaceae</taxon>
        <taxon>Chloropicon</taxon>
    </lineage>
</organism>
<feature type="domain" description="RNA-binding S4" evidence="2">
    <location>
        <begin position="215"/>
        <end position="276"/>
    </location>
</feature>
<protein>
    <submittedName>
        <fullName evidence="3">RNA-binding protein YlmH</fullName>
    </submittedName>
</protein>
<evidence type="ECO:0000256" key="1">
    <source>
        <dbReference type="PROSITE-ProRule" id="PRU00182"/>
    </source>
</evidence>
<dbReference type="InterPro" id="IPR036986">
    <property type="entry name" value="S4_RNA-bd_sf"/>
</dbReference>
<dbReference type="EMBL" id="CP151507">
    <property type="protein sequence ID" value="WZN63522.1"/>
    <property type="molecule type" value="Genomic_DNA"/>
</dbReference>
<dbReference type="InterPro" id="IPR012677">
    <property type="entry name" value="Nucleotide-bd_a/b_plait_sf"/>
</dbReference>
<evidence type="ECO:0000313" key="4">
    <source>
        <dbReference type="Proteomes" id="UP001472866"/>
    </source>
</evidence>
<dbReference type="CDD" id="cd00165">
    <property type="entry name" value="S4"/>
    <property type="match status" value="1"/>
</dbReference>
<sequence>MVERRLMTTRMRQGGPSRKEVVLRMAERAERAARSFDSCTTPFLPLSTWREVDSFFKRRSDVLCATAGGHAQAERRMLLLGRPEVVEAKTMMMMMTHHDGEEFAWQEEILACLSIEGNFKFDKKRRSHRHVLGSILGTGIDRGTVGDIIIPDLNEDEGDVQAIVSADMAPYLESQLTRIGRVSVRCSRVPLSEVHAVAGDGDVTERAVTRTCSSSRVDAVAALSFRVSRTKAAEAVRRGEVQLNWEPCTRPGTLVEGGDVITYRGKGRSVVLSVETNHRDRTVVEFALYS</sequence>
<evidence type="ECO:0000259" key="2">
    <source>
        <dbReference type="SMART" id="SM00363"/>
    </source>
</evidence>
<gene>
    <name evidence="3" type="ORF">HKI87_07g50710</name>
</gene>
<keyword evidence="1" id="KW-0694">RNA-binding</keyword>
<reference evidence="3 4" key="1">
    <citation type="submission" date="2024-03" db="EMBL/GenBank/DDBJ databases">
        <title>Complete genome sequence of the green alga Chloropicon roscoffensis RCC1871.</title>
        <authorList>
            <person name="Lemieux C."/>
            <person name="Pombert J.-F."/>
            <person name="Otis C."/>
            <person name="Turmel M."/>
        </authorList>
    </citation>
    <scope>NUCLEOTIDE SEQUENCE [LARGE SCALE GENOMIC DNA]</scope>
    <source>
        <strain evidence="3 4">RCC1871</strain>
    </source>
</reference>
<dbReference type="AlphaFoldDB" id="A0AAX4PBB7"/>
<dbReference type="InterPro" id="IPR002942">
    <property type="entry name" value="S4_RNA-bd"/>
</dbReference>
<dbReference type="Gene3D" id="3.10.290.10">
    <property type="entry name" value="RNA-binding S4 domain"/>
    <property type="match status" value="1"/>
</dbReference>